<comment type="similarity">
    <text evidence="2 10">Belongs to the Mediator complex subunit 31 family.</text>
</comment>
<dbReference type="InterPro" id="IPR038089">
    <property type="entry name" value="Med31_sf"/>
</dbReference>
<evidence type="ECO:0000256" key="1">
    <source>
        <dbReference type="ARBA" id="ARBA00004123"/>
    </source>
</evidence>
<gene>
    <name evidence="12" type="ORF">B0A55_01955</name>
</gene>
<evidence type="ECO:0000256" key="8">
    <source>
        <dbReference type="ARBA" id="ARBA00023242"/>
    </source>
</evidence>
<evidence type="ECO:0000313" key="13">
    <source>
        <dbReference type="Proteomes" id="UP000309340"/>
    </source>
</evidence>
<dbReference type="Gene3D" id="1.10.10.1340">
    <property type="entry name" value="Mediator of RNA polymerase II, submodule Med31 (Soh1)"/>
    <property type="match status" value="1"/>
</dbReference>
<comment type="caution">
    <text evidence="12">The sequence shown here is derived from an EMBL/GenBank/DDBJ whole genome shotgun (WGS) entry which is preliminary data.</text>
</comment>
<protein>
    <recommendedName>
        <fullName evidence="4 10">Mediator of RNA polymerase II transcription subunit 31</fullName>
    </recommendedName>
</protein>
<dbReference type="GO" id="GO:0006355">
    <property type="term" value="P:regulation of DNA-templated transcription"/>
    <property type="evidence" value="ECO:0007669"/>
    <property type="project" value="InterPro"/>
</dbReference>
<evidence type="ECO:0000256" key="3">
    <source>
        <dbReference type="ARBA" id="ARBA00011837"/>
    </source>
</evidence>
<evidence type="ECO:0000256" key="10">
    <source>
        <dbReference type="RuleBase" id="RU364129"/>
    </source>
</evidence>
<dbReference type="FunFam" id="1.10.10.1340:FF:000002">
    <property type="entry name" value="Mediator of RNA polymerase II transcription subunit 31"/>
    <property type="match status" value="1"/>
</dbReference>
<keyword evidence="5 10" id="KW-0805">Transcription regulation</keyword>
<evidence type="ECO:0000256" key="4">
    <source>
        <dbReference type="ARBA" id="ARBA00019660"/>
    </source>
</evidence>
<dbReference type="Proteomes" id="UP000309340">
    <property type="component" value="Unassembled WGS sequence"/>
</dbReference>
<dbReference type="OrthoDB" id="10257739at2759"/>
<dbReference type="PANTHER" id="PTHR13186">
    <property type="entry name" value="MEDIATOR OF RNA POLYMERASE II TRANSCRIPTION SUBUNIT 31"/>
    <property type="match status" value="1"/>
</dbReference>
<dbReference type="AlphaFoldDB" id="A0A4V5NII8"/>
<evidence type="ECO:0000256" key="5">
    <source>
        <dbReference type="ARBA" id="ARBA00023015"/>
    </source>
</evidence>
<evidence type="ECO:0000313" key="12">
    <source>
        <dbReference type="EMBL" id="TKA77019.1"/>
    </source>
</evidence>
<comment type="subcellular location">
    <subcellularLocation>
        <location evidence="1 10">Nucleus</location>
    </subcellularLocation>
</comment>
<evidence type="ECO:0000256" key="9">
    <source>
        <dbReference type="ARBA" id="ARBA00025687"/>
    </source>
</evidence>
<evidence type="ECO:0000256" key="6">
    <source>
        <dbReference type="ARBA" id="ARBA00023159"/>
    </source>
</evidence>
<dbReference type="STRING" id="329884.A0A4V5NII8"/>
<dbReference type="GO" id="GO:0003712">
    <property type="term" value="F:transcription coregulator activity"/>
    <property type="evidence" value="ECO:0007669"/>
    <property type="project" value="InterPro"/>
</dbReference>
<name>A0A4V5NII8_9PEZI</name>
<organism evidence="12 13">
    <name type="scientific">Friedmanniomyces simplex</name>
    <dbReference type="NCBI Taxonomy" id="329884"/>
    <lineage>
        <taxon>Eukaryota</taxon>
        <taxon>Fungi</taxon>
        <taxon>Dikarya</taxon>
        <taxon>Ascomycota</taxon>
        <taxon>Pezizomycotina</taxon>
        <taxon>Dothideomycetes</taxon>
        <taxon>Dothideomycetidae</taxon>
        <taxon>Mycosphaerellales</taxon>
        <taxon>Teratosphaeriaceae</taxon>
        <taxon>Friedmanniomyces</taxon>
    </lineage>
</organism>
<evidence type="ECO:0000256" key="11">
    <source>
        <dbReference type="SAM" id="MobiDB-lite"/>
    </source>
</evidence>
<dbReference type="EMBL" id="NAJQ01000148">
    <property type="protein sequence ID" value="TKA77019.1"/>
    <property type="molecule type" value="Genomic_DNA"/>
</dbReference>
<keyword evidence="7 10" id="KW-0804">Transcription</keyword>
<comment type="function">
    <text evidence="9 10">Component of the Mediator complex, a coactivator involved in the regulated transcription of nearly all RNA polymerase II-dependent genes. Mediator functions as a bridge to convey information from gene-specific regulatory proteins to the basal RNA polymerase II transcription machinery. Mediator is recruited to promoters by direct interactions with regulatory proteins and serves as a scaffold for the assembly of a functional preinitiation complex with RNA polymerase II and the general transcription factors.</text>
</comment>
<dbReference type="InterPro" id="IPR008831">
    <property type="entry name" value="Mediator_Med31"/>
</dbReference>
<accession>A0A4V5NII8</accession>
<proteinExistence type="inferred from homology"/>
<dbReference type="GO" id="GO:0016592">
    <property type="term" value="C:mediator complex"/>
    <property type="evidence" value="ECO:0007669"/>
    <property type="project" value="InterPro"/>
</dbReference>
<keyword evidence="6 10" id="KW-0010">Activator</keyword>
<feature type="region of interest" description="Disordered" evidence="11">
    <location>
        <begin position="1"/>
        <end position="24"/>
    </location>
</feature>
<evidence type="ECO:0000256" key="7">
    <source>
        <dbReference type="ARBA" id="ARBA00023163"/>
    </source>
</evidence>
<comment type="subunit">
    <text evidence="3 10">Component of the Mediator complex.</text>
</comment>
<evidence type="ECO:0000256" key="2">
    <source>
        <dbReference type="ARBA" id="ARBA00006378"/>
    </source>
</evidence>
<sequence>MADHMQSTNRTTTATPTPPTMGPRDPDFYAGFSRFEIECEFVQALSNPLYIHHLALTKYLDDPAFIAYLAYLEYFRRPEYLKFLLYPAPTLRALELLQQDHFRKDAVNPAVIDALSQQSFEAATAGL</sequence>
<reference evidence="12 13" key="1">
    <citation type="submission" date="2017-03" db="EMBL/GenBank/DDBJ databases">
        <title>Genomes of endolithic fungi from Antarctica.</title>
        <authorList>
            <person name="Coleine C."/>
            <person name="Masonjones S."/>
            <person name="Stajich J.E."/>
        </authorList>
    </citation>
    <scope>NUCLEOTIDE SEQUENCE [LARGE SCALE GENOMIC DNA]</scope>
    <source>
        <strain evidence="12 13">CCFEE 5184</strain>
    </source>
</reference>
<keyword evidence="13" id="KW-1185">Reference proteome</keyword>
<feature type="compositionally biased region" description="Polar residues" evidence="11">
    <location>
        <begin position="1"/>
        <end position="10"/>
    </location>
</feature>
<keyword evidence="8 10" id="KW-0539">Nucleus</keyword>
<dbReference type="Pfam" id="PF05669">
    <property type="entry name" value="Med31"/>
    <property type="match status" value="1"/>
</dbReference>